<gene>
    <name evidence="1" type="ORF">H310_11477</name>
</gene>
<dbReference type="EMBL" id="KI913983">
    <property type="protein sequence ID" value="ETV94803.1"/>
    <property type="molecule type" value="Genomic_DNA"/>
</dbReference>
<dbReference type="GeneID" id="20088527"/>
<name>A0A024TL88_9STRA</name>
<evidence type="ECO:0008006" key="2">
    <source>
        <dbReference type="Google" id="ProtNLM"/>
    </source>
</evidence>
<dbReference type="OrthoDB" id="1681765at2759"/>
<dbReference type="STRING" id="157072.A0A024TL88"/>
<dbReference type="eggNOG" id="KOG4585">
    <property type="taxonomic scope" value="Eukaryota"/>
</dbReference>
<dbReference type="RefSeq" id="XP_008876394.1">
    <property type="nucleotide sequence ID" value="XM_008878172.1"/>
</dbReference>
<sequence>MNVLAACDFDLNFTFVLSGWEGTAGDGKLYEDALRKGLRIDDNRFDILVAGFALTKTALTPYRGKSII</sequence>
<organism evidence="1">
    <name type="scientific">Aphanomyces invadans</name>
    <dbReference type="NCBI Taxonomy" id="157072"/>
    <lineage>
        <taxon>Eukaryota</taxon>
        <taxon>Sar</taxon>
        <taxon>Stramenopiles</taxon>
        <taxon>Oomycota</taxon>
        <taxon>Saprolegniomycetes</taxon>
        <taxon>Saprolegniales</taxon>
        <taxon>Verrucalvaceae</taxon>
        <taxon>Aphanomyces</taxon>
    </lineage>
</organism>
<accession>A0A024TL88</accession>
<proteinExistence type="predicted"/>
<reference evidence="1" key="1">
    <citation type="submission" date="2013-12" db="EMBL/GenBank/DDBJ databases">
        <title>The Genome Sequence of Aphanomyces invadans NJM9701.</title>
        <authorList>
            <consortium name="The Broad Institute Genomics Platform"/>
            <person name="Russ C."/>
            <person name="Tyler B."/>
            <person name="van West P."/>
            <person name="Dieguez-Uribeondo J."/>
            <person name="Young S.K."/>
            <person name="Zeng Q."/>
            <person name="Gargeya S."/>
            <person name="Fitzgerald M."/>
            <person name="Abouelleil A."/>
            <person name="Alvarado L."/>
            <person name="Chapman S.B."/>
            <person name="Gainer-Dewar J."/>
            <person name="Goldberg J."/>
            <person name="Griggs A."/>
            <person name="Gujja S."/>
            <person name="Hansen M."/>
            <person name="Howarth C."/>
            <person name="Imamovic A."/>
            <person name="Ireland A."/>
            <person name="Larimer J."/>
            <person name="McCowan C."/>
            <person name="Murphy C."/>
            <person name="Pearson M."/>
            <person name="Poon T.W."/>
            <person name="Priest M."/>
            <person name="Roberts A."/>
            <person name="Saif S."/>
            <person name="Shea T."/>
            <person name="Sykes S."/>
            <person name="Wortman J."/>
            <person name="Nusbaum C."/>
            <person name="Birren B."/>
        </authorList>
    </citation>
    <scope>NUCLEOTIDE SEQUENCE [LARGE SCALE GENOMIC DNA]</scope>
    <source>
        <strain evidence="1">NJM9701</strain>
    </source>
</reference>
<dbReference type="VEuPathDB" id="FungiDB:H310_11477"/>
<dbReference type="AlphaFoldDB" id="A0A024TL88"/>
<protein>
    <recommendedName>
        <fullName evidence="2">DDE Tnp4 domain-containing protein</fullName>
    </recommendedName>
</protein>
<evidence type="ECO:0000313" key="1">
    <source>
        <dbReference type="EMBL" id="ETV94803.1"/>
    </source>
</evidence>